<dbReference type="Pfam" id="PF13432">
    <property type="entry name" value="TPR_16"/>
    <property type="match status" value="1"/>
</dbReference>
<evidence type="ECO:0000256" key="1">
    <source>
        <dbReference type="ARBA" id="ARBA00022803"/>
    </source>
</evidence>
<dbReference type="GO" id="GO:0031145">
    <property type="term" value="P:anaphase-promoting complex-dependent catabolic process"/>
    <property type="evidence" value="ECO:0007669"/>
    <property type="project" value="TreeGrafter"/>
</dbReference>
<dbReference type="Pfam" id="PF13181">
    <property type="entry name" value="TPR_8"/>
    <property type="match status" value="2"/>
</dbReference>
<sequence length="778" mass="85750">MSSTTSRPSSPHLNRRLQQLSFTSPRSTALFYARLYHALSPSSDIDHDSLHTLASCFLQSDEPYSALHLVRDSAGVDLPEEDYDVRGRRIPPPCYGCAMIVAKCCAKLGRFSEGQQVLSRALKRGSPNNLALPSPASTSASAHLLLADLSSKGKAPEAAVGNYKQALQYDPWLWEAFTGLCDLGCPPPMEALFPDPPVPSRASSTRTSRPSTLSPNPNAMPRSSASEIPAFLPTRKQAGAPHGPSNGGGFFTPDVGSNGALRAGLMGNPSSWDTPSVMSDTTFSTIQEQSSIALASKRPLPNLLSNFMPSASTLVPASLRNNASTPVNEPVPPKPPAMKRPRGKDVSRRPAEPPQAQSNGASLPLARELRPNGTSRDLKSAEANGDHEGIVRRSTRLRGSSSKTAPPKVPREKRITRSRSITSSASGAAGDMSSPPSLETQLQITADDYLRDIVRRCGKAYRYLSVYQCQEAMKELDGLPHEVKTSAWSLDILARCFYEMANYVMARRAFVSLLQLEPYRLQSMEQYSTLLWHLSDPTALSHLSQSLMSVNRDSAQPWIAAGNCFSLLKDHDEAMRCFRRATQIDPSCAYAWTLCGYEAIEMEEYDRAIAFYRTAIRTDARHYNAWYGMGLVYLKTGKHKYAEHHFRRAVEINPTNAVLLCCVGMVLEQSDDIVQAIRYYERAVLFAPDSPMVHFKRIRALVALQRFDEAIAALEPLSREAPDEANIFFLLGKCYLRKGRRGEATIAFTTARELQPKLESAIKTTLEANGEEEEEDED</sequence>
<feature type="repeat" description="TPR" evidence="3">
    <location>
        <begin position="555"/>
        <end position="588"/>
    </location>
</feature>
<protein>
    <recommendedName>
        <fullName evidence="7">Anaphase-promoting complex subunit 3</fullName>
    </recommendedName>
</protein>
<dbReference type="SMART" id="SM00028">
    <property type="entry name" value="TPR"/>
    <property type="match status" value="8"/>
</dbReference>
<dbReference type="InterPro" id="IPR019734">
    <property type="entry name" value="TPR_rpt"/>
</dbReference>
<keyword evidence="6" id="KW-1185">Reference proteome</keyword>
<feature type="repeat" description="TPR" evidence="3">
    <location>
        <begin position="623"/>
        <end position="656"/>
    </location>
</feature>
<dbReference type="SUPFAM" id="SSF48452">
    <property type="entry name" value="TPR-like"/>
    <property type="match status" value="2"/>
</dbReference>
<proteinExistence type="inferred from homology"/>
<evidence type="ECO:0000313" key="6">
    <source>
        <dbReference type="Proteomes" id="UP001388673"/>
    </source>
</evidence>
<dbReference type="Gene3D" id="1.25.40.10">
    <property type="entry name" value="Tetratricopeptide repeat domain"/>
    <property type="match status" value="4"/>
</dbReference>
<dbReference type="GO" id="GO:0007091">
    <property type="term" value="P:metaphase/anaphase transition of mitotic cell cycle"/>
    <property type="evidence" value="ECO:0007669"/>
    <property type="project" value="TreeGrafter"/>
</dbReference>
<feature type="compositionally biased region" description="Low complexity" evidence="4">
    <location>
        <begin position="418"/>
        <end position="437"/>
    </location>
</feature>
<dbReference type="EMBL" id="JBCAWK010000003">
    <property type="protein sequence ID" value="KAK8864454.1"/>
    <property type="molecule type" value="Genomic_DNA"/>
</dbReference>
<feature type="region of interest" description="Disordered" evidence="4">
    <location>
        <begin position="192"/>
        <end position="255"/>
    </location>
</feature>
<feature type="compositionally biased region" description="Basic and acidic residues" evidence="4">
    <location>
        <begin position="376"/>
        <end position="391"/>
    </location>
</feature>
<keyword evidence="1 3" id="KW-0802">TPR repeat</keyword>
<feature type="repeat" description="TPR" evidence="3">
    <location>
        <begin position="589"/>
        <end position="622"/>
    </location>
</feature>
<dbReference type="PROSITE" id="PS50293">
    <property type="entry name" value="TPR_REGION"/>
    <property type="match status" value="1"/>
</dbReference>
<dbReference type="PROSITE" id="PS50005">
    <property type="entry name" value="TPR"/>
    <property type="match status" value="5"/>
</dbReference>
<dbReference type="GO" id="GO:0005737">
    <property type="term" value="C:cytoplasm"/>
    <property type="evidence" value="ECO:0007669"/>
    <property type="project" value="TreeGrafter"/>
</dbReference>
<dbReference type="GO" id="GO:0005680">
    <property type="term" value="C:anaphase-promoting complex"/>
    <property type="evidence" value="ECO:0007669"/>
    <property type="project" value="UniProtKB-ARBA"/>
</dbReference>
<comment type="caution">
    <text evidence="5">The sequence shown here is derived from an EMBL/GenBank/DDBJ whole genome shotgun (WGS) entry which is preliminary data.</text>
</comment>
<dbReference type="GO" id="GO:0051301">
    <property type="term" value="P:cell division"/>
    <property type="evidence" value="ECO:0007669"/>
    <property type="project" value="TreeGrafter"/>
</dbReference>
<name>A0AAW0Z2Y9_9TREE</name>
<feature type="compositionally biased region" description="Low complexity" evidence="4">
    <location>
        <begin position="200"/>
        <end position="217"/>
    </location>
</feature>
<dbReference type="InterPro" id="IPR011990">
    <property type="entry name" value="TPR-like_helical_dom_sf"/>
</dbReference>
<dbReference type="Pfam" id="PF00515">
    <property type="entry name" value="TPR_1"/>
    <property type="match status" value="1"/>
</dbReference>
<dbReference type="Proteomes" id="UP001388673">
    <property type="component" value="Unassembled WGS sequence"/>
</dbReference>
<evidence type="ECO:0000313" key="5">
    <source>
        <dbReference type="EMBL" id="KAK8864454.1"/>
    </source>
</evidence>
<evidence type="ECO:0000256" key="2">
    <source>
        <dbReference type="ARBA" id="ARBA00038210"/>
    </source>
</evidence>
<dbReference type="GO" id="GO:0016567">
    <property type="term" value="P:protein ubiquitination"/>
    <property type="evidence" value="ECO:0007669"/>
    <property type="project" value="TreeGrafter"/>
</dbReference>
<evidence type="ECO:0008006" key="7">
    <source>
        <dbReference type="Google" id="ProtNLM"/>
    </source>
</evidence>
<dbReference type="GeneID" id="92178962"/>
<feature type="repeat" description="TPR" evidence="3">
    <location>
        <begin position="725"/>
        <end position="758"/>
    </location>
</feature>
<comment type="similarity">
    <text evidence="2">Belongs to the APC3/CDC27 family.</text>
</comment>
<dbReference type="KEGG" id="kne:92178962"/>
<dbReference type="PANTHER" id="PTHR12558">
    <property type="entry name" value="CELL DIVISION CYCLE 16,23,27"/>
    <property type="match status" value="1"/>
</dbReference>
<gene>
    <name evidence="5" type="ORF">IAR55_001703</name>
</gene>
<dbReference type="AlphaFoldDB" id="A0AAW0Z2Y9"/>
<evidence type="ECO:0000256" key="3">
    <source>
        <dbReference type="PROSITE-ProRule" id="PRU00339"/>
    </source>
</evidence>
<dbReference type="PANTHER" id="PTHR12558:SF13">
    <property type="entry name" value="CELL DIVISION CYCLE PROTEIN 27 HOMOLOG"/>
    <property type="match status" value="1"/>
</dbReference>
<feature type="region of interest" description="Disordered" evidence="4">
    <location>
        <begin position="320"/>
        <end position="438"/>
    </location>
</feature>
<evidence type="ECO:0000256" key="4">
    <source>
        <dbReference type="SAM" id="MobiDB-lite"/>
    </source>
</evidence>
<dbReference type="RefSeq" id="XP_066804750.1">
    <property type="nucleotide sequence ID" value="XM_066944827.1"/>
</dbReference>
<accession>A0AAW0Z2Y9</accession>
<feature type="repeat" description="TPR" evidence="3">
    <location>
        <begin position="657"/>
        <end position="690"/>
    </location>
</feature>
<reference evidence="5 6" key="1">
    <citation type="journal article" date="2024" name="bioRxiv">
        <title>Comparative genomics of Cryptococcus and Kwoniella reveals pathogenesis evolution and contrasting karyotype dynamics via intercentromeric recombination or chromosome fusion.</title>
        <authorList>
            <person name="Coelho M.A."/>
            <person name="David-Palma M."/>
            <person name="Shea T."/>
            <person name="Bowers K."/>
            <person name="McGinley-Smith S."/>
            <person name="Mohammad A.W."/>
            <person name="Gnirke A."/>
            <person name="Yurkov A.M."/>
            <person name="Nowrousian M."/>
            <person name="Sun S."/>
            <person name="Cuomo C.A."/>
            <person name="Heitman J."/>
        </authorList>
    </citation>
    <scope>NUCLEOTIDE SEQUENCE [LARGE SCALE GENOMIC DNA]</scope>
    <source>
        <strain evidence="5 6">CBS 13917</strain>
    </source>
</reference>
<organism evidence="5 6">
    <name type="scientific">Kwoniella newhampshirensis</name>
    <dbReference type="NCBI Taxonomy" id="1651941"/>
    <lineage>
        <taxon>Eukaryota</taxon>
        <taxon>Fungi</taxon>
        <taxon>Dikarya</taxon>
        <taxon>Basidiomycota</taxon>
        <taxon>Agaricomycotina</taxon>
        <taxon>Tremellomycetes</taxon>
        <taxon>Tremellales</taxon>
        <taxon>Cryptococcaceae</taxon>
        <taxon>Kwoniella</taxon>
    </lineage>
</organism>